<gene>
    <name evidence="1" type="ORF">S06H3_19037</name>
</gene>
<evidence type="ECO:0000313" key="1">
    <source>
        <dbReference type="EMBL" id="GAI03325.1"/>
    </source>
</evidence>
<accession>X1LLN4</accession>
<sequence length="34" mass="3930">DLDSKAMDLKTLEYIHTQKIECKYGADEPGFKIK</sequence>
<protein>
    <submittedName>
        <fullName evidence="1">Uncharacterized protein</fullName>
    </submittedName>
</protein>
<name>X1LLN4_9ZZZZ</name>
<reference evidence="1" key="1">
    <citation type="journal article" date="2014" name="Front. Microbiol.">
        <title>High frequency of phylogenetically diverse reductive dehalogenase-homologous genes in deep subseafloor sedimentary metagenomes.</title>
        <authorList>
            <person name="Kawai M."/>
            <person name="Futagami T."/>
            <person name="Toyoda A."/>
            <person name="Takaki Y."/>
            <person name="Nishi S."/>
            <person name="Hori S."/>
            <person name="Arai W."/>
            <person name="Tsubouchi T."/>
            <person name="Morono Y."/>
            <person name="Uchiyama I."/>
            <person name="Ito T."/>
            <person name="Fujiyama A."/>
            <person name="Inagaki F."/>
            <person name="Takami H."/>
        </authorList>
    </citation>
    <scope>NUCLEOTIDE SEQUENCE</scope>
    <source>
        <strain evidence="1">Expedition CK06-06</strain>
    </source>
</reference>
<feature type="non-terminal residue" evidence="1">
    <location>
        <position position="1"/>
    </location>
</feature>
<organism evidence="1">
    <name type="scientific">marine sediment metagenome</name>
    <dbReference type="NCBI Taxonomy" id="412755"/>
    <lineage>
        <taxon>unclassified sequences</taxon>
        <taxon>metagenomes</taxon>
        <taxon>ecological metagenomes</taxon>
    </lineage>
</organism>
<dbReference type="EMBL" id="BARV01009697">
    <property type="protein sequence ID" value="GAI03325.1"/>
    <property type="molecule type" value="Genomic_DNA"/>
</dbReference>
<comment type="caution">
    <text evidence="1">The sequence shown here is derived from an EMBL/GenBank/DDBJ whole genome shotgun (WGS) entry which is preliminary data.</text>
</comment>
<dbReference type="AlphaFoldDB" id="X1LLN4"/>
<proteinExistence type="predicted"/>